<dbReference type="InterPro" id="IPR011650">
    <property type="entry name" value="Peptidase_M20_dimer"/>
</dbReference>
<dbReference type="GO" id="GO:0006508">
    <property type="term" value="P:proteolysis"/>
    <property type="evidence" value="ECO:0007669"/>
    <property type="project" value="UniProtKB-UniRule"/>
</dbReference>
<evidence type="ECO:0000256" key="14">
    <source>
        <dbReference type="PIRSR" id="PIRSR037215-1"/>
    </source>
</evidence>
<feature type="binding site" evidence="15">
    <location>
        <position position="183"/>
    </location>
    <ligand>
        <name>Zn(2+)</name>
        <dbReference type="ChEBI" id="CHEBI:29105"/>
        <label>2</label>
    </ligand>
</feature>
<dbReference type="GO" id="GO:0045148">
    <property type="term" value="F:tripeptide aminopeptidase activity"/>
    <property type="evidence" value="ECO:0007669"/>
    <property type="project" value="UniProtKB-UniRule"/>
</dbReference>
<comment type="catalytic activity">
    <reaction evidence="1">
        <text>Release of the N-terminal residue from a tripeptide.</text>
        <dbReference type="EC" id="3.4.11.4"/>
    </reaction>
</comment>
<comment type="caution">
    <text evidence="17">The sequence shown here is derived from an EMBL/GenBank/DDBJ whole genome shotgun (WGS) entry which is preliminary data.</text>
</comment>
<evidence type="ECO:0000256" key="9">
    <source>
        <dbReference type="ARBA" id="ARBA00022801"/>
    </source>
</evidence>
<dbReference type="PANTHER" id="PTHR42994:SF1">
    <property type="entry name" value="PEPTIDASE T"/>
    <property type="match status" value="1"/>
</dbReference>
<protein>
    <recommendedName>
        <fullName evidence="12 13">Peptidase T</fullName>
        <ecNumber evidence="4 13">3.4.11.4</ecNumber>
    </recommendedName>
</protein>
<comment type="cofactor">
    <cofactor evidence="15">
        <name>Zn(2+)</name>
        <dbReference type="ChEBI" id="CHEBI:29105"/>
    </cofactor>
    <text evidence="15">Binds 2 Zn(2+) ions per subunit.</text>
</comment>
<dbReference type="InterPro" id="IPR036264">
    <property type="entry name" value="Bact_exopeptidase_dim_dom"/>
</dbReference>
<dbReference type="Pfam" id="PF07687">
    <property type="entry name" value="M20_dimer"/>
    <property type="match status" value="1"/>
</dbReference>
<evidence type="ECO:0000313" key="18">
    <source>
        <dbReference type="Proteomes" id="UP000234239"/>
    </source>
</evidence>
<dbReference type="GO" id="GO:0006518">
    <property type="term" value="P:peptide metabolic process"/>
    <property type="evidence" value="ECO:0007669"/>
    <property type="project" value="InterPro"/>
</dbReference>
<dbReference type="CDD" id="cd03892">
    <property type="entry name" value="M20_peptT"/>
    <property type="match status" value="1"/>
</dbReference>
<evidence type="ECO:0000256" key="7">
    <source>
        <dbReference type="ARBA" id="ARBA00022670"/>
    </source>
</evidence>
<dbReference type="PROSITE" id="PS00758">
    <property type="entry name" value="ARGE_DAPE_CPG2_1"/>
    <property type="match status" value="1"/>
</dbReference>
<dbReference type="Gene3D" id="3.30.70.360">
    <property type="match status" value="1"/>
</dbReference>
<proteinExistence type="inferred from homology"/>
<feature type="binding site" evidence="15">
    <location>
        <position position="87"/>
    </location>
    <ligand>
        <name>Zn(2+)</name>
        <dbReference type="ChEBI" id="CHEBI:29105"/>
        <label>1</label>
    </ligand>
</feature>
<keyword evidence="5" id="KW-0031">Aminopeptidase</keyword>
<dbReference type="InterPro" id="IPR001261">
    <property type="entry name" value="ArgE/DapE_CS"/>
</dbReference>
<feature type="binding site" evidence="15">
    <location>
        <position position="148"/>
    </location>
    <ligand>
        <name>Zn(2+)</name>
        <dbReference type="ChEBI" id="CHEBI:29105"/>
        <label>2</label>
    </ligand>
</feature>
<evidence type="ECO:0000256" key="3">
    <source>
        <dbReference type="ARBA" id="ARBA00009692"/>
    </source>
</evidence>
<keyword evidence="10 15" id="KW-0862">Zinc</keyword>
<dbReference type="Proteomes" id="UP000234239">
    <property type="component" value="Unassembled WGS sequence"/>
</dbReference>
<dbReference type="InterPro" id="IPR002933">
    <property type="entry name" value="Peptidase_M20"/>
</dbReference>
<dbReference type="GO" id="GO:0008237">
    <property type="term" value="F:metallopeptidase activity"/>
    <property type="evidence" value="ECO:0007669"/>
    <property type="project" value="UniProtKB-KW"/>
</dbReference>
<evidence type="ECO:0000256" key="1">
    <source>
        <dbReference type="ARBA" id="ARBA00000870"/>
    </source>
</evidence>
<dbReference type="OrthoDB" id="9804934at2"/>
<keyword evidence="11" id="KW-0482">Metalloprotease</keyword>
<evidence type="ECO:0000256" key="8">
    <source>
        <dbReference type="ARBA" id="ARBA00022723"/>
    </source>
</evidence>
<dbReference type="AlphaFoldDB" id="A0A2I1MT30"/>
<dbReference type="FunFam" id="3.30.70.360:FF:000002">
    <property type="entry name" value="Peptidase T"/>
    <property type="match status" value="1"/>
</dbReference>
<dbReference type="EMBL" id="PKGY01000001">
    <property type="protein sequence ID" value="PKZ23296.1"/>
    <property type="molecule type" value="Genomic_DNA"/>
</dbReference>
<evidence type="ECO:0000256" key="5">
    <source>
        <dbReference type="ARBA" id="ARBA00022438"/>
    </source>
</evidence>
<dbReference type="PROSITE" id="PS00759">
    <property type="entry name" value="ARGE_DAPE_CPG2_2"/>
    <property type="match status" value="1"/>
</dbReference>
<accession>A0A2I1MT30</accession>
<dbReference type="SUPFAM" id="SSF53187">
    <property type="entry name" value="Zn-dependent exopeptidases"/>
    <property type="match status" value="1"/>
</dbReference>
<feature type="binding site" evidence="15">
    <location>
        <position position="205"/>
    </location>
    <ligand>
        <name>Zn(2+)</name>
        <dbReference type="ChEBI" id="CHEBI:29105"/>
        <label>1</label>
    </ligand>
</feature>
<evidence type="ECO:0000256" key="2">
    <source>
        <dbReference type="ARBA" id="ARBA00004496"/>
    </source>
</evidence>
<reference evidence="17 18" key="1">
    <citation type="submission" date="2017-12" db="EMBL/GenBank/DDBJ databases">
        <title>Phylogenetic diversity of female urinary microbiome.</title>
        <authorList>
            <person name="Thomas-White K."/>
            <person name="Wolfe A.J."/>
        </authorList>
    </citation>
    <scope>NUCLEOTIDE SEQUENCE [LARGE SCALE GENOMIC DNA]</scope>
    <source>
        <strain evidence="17 18">UMB0139</strain>
    </source>
</reference>
<dbReference type="NCBIfam" id="NF003976">
    <property type="entry name" value="PRK05469.1"/>
    <property type="match status" value="1"/>
</dbReference>
<evidence type="ECO:0000256" key="12">
    <source>
        <dbReference type="ARBA" id="ARBA00071329"/>
    </source>
</evidence>
<feature type="binding site" evidence="15">
    <location>
        <position position="148"/>
    </location>
    <ligand>
        <name>Zn(2+)</name>
        <dbReference type="ChEBI" id="CHEBI:29105"/>
        <label>1</label>
    </ligand>
</feature>
<name>A0A2I1MT30_9LACT</name>
<dbReference type="Gene3D" id="3.40.630.10">
    <property type="entry name" value="Zn peptidases"/>
    <property type="match status" value="1"/>
</dbReference>
<evidence type="ECO:0000256" key="4">
    <source>
        <dbReference type="ARBA" id="ARBA00012563"/>
    </source>
</evidence>
<comment type="subcellular location">
    <subcellularLocation>
        <location evidence="2">Cytoplasm</location>
    </subcellularLocation>
</comment>
<dbReference type="NCBIfam" id="TIGR01882">
    <property type="entry name" value="peptidase-T"/>
    <property type="match status" value="1"/>
</dbReference>
<organism evidence="17 18">
    <name type="scientific">Aerococcus sanguinicola</name>
    <dbReference type="NCBI Taxonomy" id="119206"/>
    <lineage>
        <taxon>Bacteria</taxon>
        <taxon>Bacillati</taxon>
        <taxon>Bacillota</taxon>
        <taxon>Bacilli</taxon>
        <taxon>Lactobacillales</taxon>
        <taxon>Aerococcaceae</taxon>
        <taxon>Aerococcus</taxon>
    </lineage>
</organism>
<feature type="binding site" evidence="15">
    <location>
        <position position="387"/>
    </location>
    <ligand>
        <name>Zn(2+)</name>
        <dbReference type="ChEBI" id="CHEBI:29105"/>
        <label>2</label>
    </ligand>
</feature>
<dbReference type="InterPro" id="IPR010161">
    <property type="entry name" value="Peptidase_M20B"/>
</dbReference>
<keyword evidence="6" id="KW-0963">Cytoplasm</keyword>
<keyword evidence="8 15" id="KW-0479">Metal-binding</keyword>
<dbReference type="PIRSF" id="PIRSF037215">
    <property type="entry name" value="Peptidase_M20B"/>
    <property type="match status" value="1"/>
</dbReference>
<dbReference type="EC" id="3.4.11.4" evidence="4 13"/>
<evidence type="ECO:0000256" key="13">
    <source>
        <dbReference type="NCBIfam" id="TIGR01882"/>
    </source>
</evidence>
<keyword evidence="7" id="KW-0645">Protease</keyword>
<evidence type="ECO:0000256" key="10">
    <source>
        <dbReference type="ARBA" id="ARBA00022833"/>
    </source>
</evidence>
<evidence type="ECO:0000256" key="6">
    <source>
        <dbReference type="ARBA" id="ARBA00022490"/>
    </source>
</evidence>
<dbReference type="GO" id="GO:0005829">
    <property type="term" value="C:cytosol"/>
    <property type="evidence" value="ECO:0007669"/>
    <property type="project" value="TreeGrafter"/>
</dbReference>
<keyword evidence="9" id="KW-0378">Hydrolase</keyword>
<feature type="active site" evidence="14">
    <location>
        <position position="89"/>
    </location>
</feature>
<dbReference type="Pfam" id="PF01546">
    <property type="entry name" value="Peptidase_M20"/>
    <property type="match status" value="1"/>
</dbReference>
<dbReference type="GO" id="GO:0008270">
    <property type="term" value="F:zinc ion binding"/>
    <property type="evidence" value="ECO:0007669"/>
    <property type="project" value="InterPro"/>
</dbReference>
<gene>
    <name evidence="17" type="primary">pepT</name>
    <name evidence="17" type="ORF">CYJ28_01735</name>
</gene>
<dbReference type="NCBIfam" id="NF009920">
    <property type="entry name" value="PRK13381.1"/>
    <property type="match status" value="1"/>
</dbReference>
<sequence length="422" mass="46582">MTEEISYQNIIDRFVRYAKINTRSDESCADQIPSTERQVVFLKDLAEELKGLGLSDVAYHSDDSYVTALLPSNDPDHTYPVIAFFAHVDTADFNAENIQPQVVKDYDGGVIPLGNSSYSLDPEVFPSLKNYLGQTLITTDGTTLLGADDKAGLVEIIEAALYLMAHPEIKHGDIKLAFGPDEEIGMGATRFNVERLAADFAYTMDGGPLGELQYETFNGASAQLHFSGKNVHPGTAKDQMINALQVAMDFHAALPEEARPEKTEGREGFYHLLSLSGTVEEAEAAYIIRDHDREAFEAKKDKILSLEKDFNNHFDQEVVKVDLADQYYNMGSILAEDMRPVHLAEKAFEAVGIEAEIEAVRGGTDGSILTYCGLPTPNIFAGGENMHGRYEYVSVQTMEKAIQMILAIVSLAKDYDQLSKEV</sequence>
<evidence type="ECO:0000256" key="15">
    <source>
        <dbReference type="PIRSR" id="PIRSR037215-2"/>
    </source>
</evidence>
<dbReference type="PANTHER" id="PTHR42994">
    <property type="entry name" value="PEPTIDASE T"/>
    <property type="match status" value="1"/>
</dbReference>
<dbReference type="SUPFAM" id="SSF55031">
    <property type="entry name" value="Bacterial exopeptidase dimerisation domain"/>
    <property type="match status" value="1"/>
</dbReference>
<evidence type="ECO:0000259" key="16">
    <source>
        <dbReference type="Pfam" id="PF07687"/>
    </source>
</evidence>
<evidence type="ECO:0000256" key="11">
    <source>
        <dbReference type="ARBA" id="ARBA00023049"/>
    </source>
</evidence>
<comment type="similarity">
    <text evidence="3">Belongs to the peptidase M20B family.</text>
</comment>
<evidence type="ECO:0000313" key="17">
    <source>
        <dbReference type="EMBL" id="PKZ23296.1"/>
    </source>
</evidence>
<feature type="active site" description="Proton acceptor" evidence="14">
    <location>
        <position position="182"/>
    </location>
</feature>
<feature type="domain" description="Peptidase M20 dimerisation" evidence="16">
    <location>
        <begin position="214"/>
        <end position="304"/>
    </location>
</feature>